<feature type="transmembrane region" description="Helical" evidence="6">
    <location>
        <begin position="56"/>
        <end position="75"/>
    </location>
</feature>
<accession>A0A2R4MHV3</accession>
<dbReference type="PANTHER" id="PTHR36506">
    <property type="entry name" value="PREFLAGELLIN PEPTIDASE"/>
    <property type="match status" value="1"/>
</dbReference>
<dbReference type="EMBL" id="CP021330">
    <property type="protein sequence ID" value="AVX05617.1"/>
    <property type="molecule type" value="Genomic_DNA"/>
</dbReference>
<reference evidence="8 9" key="1">
    <citation type="submission" date="2017-05" db="EMBL/GenBank/DDBJ databases">
        <title>Genome Analysis of Maritalea myrionectae HL2708#5.</title>
        <authorList>
            <consortium name="Cotde Inc.-PKNU"/>
            <person name="Jang D."/>
            <person name="Oh H.-M."/>
        </authorList>
    </citation>
    <scope>NUCLEOTIDE SEQUENCE [LARGE SCALE GENOMIC DNA]</scope>
    <source>
        <strain evidence="8 9">HL2708#5</strain>
    </source>
</reference>
<keyword evidence="3 6" id="KW-0812">Transmembrane</keyword>
<evidence type="ECO:0000256" key="4">
    <source>
        <dbReference type="ARBA" id="ARBA00022989"/>
    </source>
</evidence>
<evidence type="ECO:0000313" key="8">
    <source>
        <dbReference type="EMBL" id="AVX05617.1"/>
    </source>
</evidence>
<feature type="transmembrane region" description="Helical" evidence="6">
    <location>
        <begin position="141"/>
        <end position="166"/>
    </location>
</feature>
<name>A0A2R4MHV3_9HYPH</name>
<dbReference type="GO" id="GO:0004190">
    <property type="term" value="F:aspartic-type endopeptidase activity"/>
    <property type="evidence" value="ECO:0007669"/>
    <property type="project" value="InterPro"/>
</dbReference>
<dbReference type="KEGG" id="mmyr:MXMO3_03111"/>
<proteinExistence type="predicted"/>
<dbReference type="STRING" id="1122213.GCA_000423365_00804"/>
<dbReference type="GO" id="GO:0005886">
    <property type="term" value="C:plasma membrane"/>
    <property type="evidence" value="ECO:0007669"/>
    <property type="project" value="UniProtKB-SubCell"/>
</dbReference>
<dbReference type="Proteomes" id="UP000258927">
    <property type="component" value="Chromosome"/>
</dbReference>
<comment type="subcellular location">
    <subcellularLocation>
        <location evidence="1">Cell membrane</location>
        <topology evidence="1">Multi-pass membrane protein</topology>
    </subcellularLocation>
</comment>
<evidence type="ECO:0000256" key="2">
    <source>
        <dbReference type="ARBA" id="ARBA00022475"/>
    </source>
</evidence>
<dbReference type="AlphaFoldDB" id="A0A2R4MHV3"/>
<protein>
    <submittedName>
        <fullName evidence="8">Prepilin peptidase</fullName>
    </submittedName>
</protein>
<feature type="domain" description="Prepilin type IV endopeptidase peptidase" evidence="7">
    <location>
        <begin position="8"/>
        <end position="110"/>
    </location>
</feature>
<evidence type="ECO:0000256" key="5">
    <source>
        <dbReference type="ARBA" id="ARBA00023136"/>
    </source>
</evidence>
<evidence type="ECO:0000259" key="7">
    <source>
        <dbReference type="Pfam" id="PF01478"/>
    </source>
</evidence>
<dbReference type="RefSeq" id="WP_117396863.1">
    <property type="nucleotide sequence ID" value="NZ_CP021330.1"/>
</dbReference>
<dbReference type="InterPro" id="IPR052218">
    <property type="entry name" value="Preflagellin_Peptidase"/>
</dbReference>
<dbReference type="Pfam" id="PF01478">
    <property type="entry name" value="Peptidase_A24"/>
    <property type="match status" value="1"/>
</dbReference>
<sequence length="167" mass="18111">MNMIVLAIFPVMMAFCAAYDLLTMRIPNWLSAVLIVGFIVAAILAGFPLEMIGMHFVAFAIALAVCFLLFIPGWIGGGDAKFAASTVLWMGMGFAVPYLLYAAIAGGIFTALILAFRKYLNATQLPKWEWLQKLHDPKVGVPYGIALAIAALIVFPHTNIFTALIVS</sequence>
<keyword evidence="5 6" id="KW-0472">Membrane</keyword>
<keyword evidence="2" id="KW-1003">Cell membrane</keyword>
<feature type="transmembrane region" description="Helical" evidence="6">
    <location>
        <begin position="26"/>
        <end position="49"/>
    </location>
</feature>
<feature type="transmembrane region" description="Helical" evidence="6">
    <location>
        <begin position="95"/>
        <end position="120"/>
    </location>
</feature>
<evidence type="ECO:0000256" key="3">
    <source>
        <dbReference type="ARBA" id="ARBA00022692"/>
    </source>
</evidence>
<evidence type="ECO:0000256" key="6">
    <source>
        <dbReference type="SAM" id="Phobius"/>
    </source>
</evidence>
<dbReference type="PANTHER" id="PTHR36506:SF1">
    <property type="entry name" value="PREFLAGELLIN PEPTIDASE"/>
    <property type="match status" value="1"/>
</dbReference>
<gene>
    <name evidence="8" type="ORF">MXMO3_03111</name>
</gene>
<keyword evidence="9" id="KW-1185">Reference proteome</keyword>
<keyword evidence="4 6" id="KW-1133">Transmembrane helix</keyword>
<dbReference type="Gene3D" id="1.20.120.1220">
    <property type="match status" value="1"/>
</dbReference>
<evidence type="ECO:0000313" key="9">
    <source>
        <dbReference type="Proteomes" id="UP000258927"/>
    </source>
</evidence>
<dbReference type="InterPro" id="IPR000045">
    <property type="entry name" value="Prepilin_IV_endopep_pep"/>
</dbReference>
<evidence type="ECO:0000256" key="1">
    <source>
        <dbReference type="ARBA" id="ARBA00004651"/>
    </source>
</evidence>
<organism evidence="8 9">
    <name type="scientific">Maritalea myrionectae</name>
    <dbReference type="NCBI Taxonomy" id="454601"/>
    <lineage>
        <taxon>Bacteria</taxon>
        <taxon>Pseudomonadati</taxon>
        <taxon>Pseudomonadota</taxon>
        <taxon>Alphaproteobacteria</taxon>
        <taxon>Hyphomicrobiales</taxon>
        <taxon>Devosiaceae</taxon>
        <taxon>Maritalea</taxon>
    </lineage>
</organism>